<keyword evidence="3" id="KW-1185">Reference proteome</keyword>
<dbReference type="EMBL" id="KZ454830">
    <property type="protein sequence ID" value="PKA45719.1"/>
    <property type="molecule type" value="Genomic_DNA"/>
</dbReference>
<feature type="chain" id="PRO_5014197174" evidence="1">
    <location>
        <begin position="23"/>
        <end position="158"/>
    </location>
</feature>
<gene>
    <name evidence="2" type="ORF">AXF42_Ash011060</name>
</gene>
<dbReference type="AlphaFoldDB" id="A0A2H9ZR10"/>
<feature type="signal peptide" evidence="1">
    <location>
        <begin position="1"/>
        <end position="22"/>
    </location>
</feature>
<evidence type="ECO:0000256" key="1">
    <source>
        <dbReference type="SAM" id="SignalP"/>
    </source>
</evidence>
<sequence length="158" mass="18067">MASLCHLLLLLLFSVVTMSTMAHVHPVGPFTSLPHAADGQRIVTPRFVCEVLVAYYNQFFGSFPNIYNRIYLTLLSERMEASTQLIRISNGDVVRWYYGHFYARMHLGSALTLLVRVKMWAAVPTNSRLSFNLDNVIYSTVGLNMKIRRIIAPDEHIY</sequence>
<dbReference type="Proteomes" id="UP000236161">
    <property type="component" value="Unassembled WGS sequence"/>
</dbReference>
<evidence type="ECO:0000313" key="3">
    <source>
        <dbReference type="Proteomes" id="UP000236161"/>
    </source>
</evidence>
<accession>A0A2H9ZR10</accession>
<protein>
    <submittedName>
        <fullName evidence="2">Uncharacterized protein</fullName>
    </submittedName>
</protein>
<name>A0A2H9ZR10_9ASPA</name>
<reference evidence="2 3" key="1">
    <citation type="journal article" date="2017" name="Nature">
        <title>The Apostasia genome and the evolution of orchids.</title>
        <authorList>
            <person name="Zhang G.Q."/>
            <person name="Liu K.W."/>
            <person name="Li Z."/>
            <person name="Lohaus R."/>
            <person name="Hsiao Y.Y."/>
            <person name="Niu S.C."/>
            <person name="Wang J.Y."/>
            <person name="Lin Y.C."/>
            <person name="Xu Q."/>
            <person name="Chen L.J."/>
            <person name="Yoshida K."/>
            <person name="Fujiwara S."/>
            <person name="Wang Z.W."/>
            <person name="Zhang Y.Q."/>
            <person name="Mitsuda N."/>
            <person name="Wang M."/>
            <person name="Liu G.H."/>
            <person name="Pecoraro L."/>
            <person name="Huang H.X."/>
            <person name="Xiao X.J."/>
            <person name="Lin M."/>
            <person name="Wu X.Y."/>
            <person name="Wu W.L."/>
            <person name="Chen Y.Y."/>
            <person name="Chang S.B."/>
            <person name="Sakamoto S."/>
            <person name="Ohme-Takagi M."/>
            <person name="Yagi M."/>
            <person name="Zeng S.J."/>
            <person name="Shen C.Y."/>
            <person name="Yeh C.M."/>
            <person name="Luo Y.B."/>
            <person name="Tsai W.C."/>
            <person name="Van de Peer Y."/>
            <person name="Liu Z.J."/>
        </authorList>
    </citation>
    <scope>NUCLEOTIDE SEQUENCE [LARGE SCALE GENOMIC DNA]</scope>
    <source>
        <strain evidence="3">cv. Shenzhen</strain>
        <tissue evidence="2">Stem</tissue>
    </source>
</reference>
<proteinExistence type="predicted"/>
<organism evidence="2 3">
    <name type="scientific">Apostasia shenzhenica</name>
    <dbReference type="NCBI Taxonomy" id="1088818"/>
    <lineage>
        <taxon>Eukaryota</taxon>
        <taxon>Viridiplantae</taxon>
        <taxon>Streptophyta</taxon>
        <taxon>Embryophyta</taxon>
        <taxon>Tracheophyta</taxon>
        <taxon>Spermatophyta</taxon>
        <taxon>Magnoliopsida</taxon>
        <taxon>Liliopsida</taxon>
        <taxon>Asparagales</taxon>
        <taxon>Orchidaceae</taxon>
        <taxon>Apostasioideae</taxon>
        <taxon>Apostasia</taxon>
    </lineage>
</organism>
<evidence type="ECO:0000313" key="2">
    <source>
        <dbReference type="EMBL" id="PKA45719.1"/>
    </source>
</evidence>
<keyword evidence="1" id="KW-0732">Signal</keyword>